<name>A0ABZ0Z453_9CAUD</name>
<reference evidence="1 2" key="1">
    <citation type="submission" date="2023-11" db="EMBL/GenBank/DDBJ databases">
        <authorList>
            <person name="Cook R."/>
            <person name="Crisci M."/>
            <person name="Pye H."/>
            <person name="Adriaenssens E."/>
            <person name="Santini J."/>
        </authorList>
    </citation>
    <scope>NUCLEOTIDE SEQUENCE [LARGE SCALE GENOMIC DNA]</scope>
    <source>
        <strain evidence="1">Lak_Megaphage_Sonny</strain>
    </source>
</reference>
<dbReference type="Proteomes" id="UP001358193">
    <property type="component" value="Segment"/>
</dbReference>
<proteinExistence type="predicted"/>
<keyword evidence="2" id="KW-1185">Reference proteome</keyword>
<evidence type="ECO:0000313" key="2">
    <source>
        <dbReference type="Proteomes" id="UP001358193"/>
    </source>
</evidence>
<organism evidence="1 2">
    <name type="scientific">phage Lak_Megaphage_Sonny</name>
    <dbReference type="NCBI Taxonomy" id="3109229"/>
    <lineage>
        <taxon>Viruses</taxon>
        <taxon>Duplodnaviria</taxon>
        <taxon>Heunggongvirae</taxon>
        <taxon>Uroviricota</taxon>
        <taxon>Caudoviricetes</taxon>
        <taxon>Caudoviricetes code 15 clade</taxon>
    </lineage>
</organism>
<dbReference type="EMBL" id="OR769223">
    <property type="protein sequence ID" value="WQJ53819.1"/>
    <property type="molecule type" value="Genomic_DNA"/>
</dbReference>
<accession>A0ABZ0Z453</accession>
<evidence type="ECO:0000313" key="1">
    <source>
        <dbReference type="EMBL" id="WQJ53819.1"/>
    </source>
</evidence>
<protein>
    <recommendedName>
        <fullName evidence="3">Neck protein</fullName>
    </recommendedName>
</protein>
<evidence type="ECO:0008006" key="3">
    <source>
        <dbReference type="Google" id="ProtNLM"/>
    </source>
</evidence>
<sequence length="313" mass="37357">MKDTYKKLYEAINTGIQKALILDDEDDISMNYQHKRIINNANLMPHYVDNLLQDLDIEYNYEQIIKYYKETGYTYKIKNFNELKNIFDKIKDIENVSFEWILNMKNYVSIVLEDKTEINFYEETDKKPLFLKFANDDILNTENEILIYLYDDHYVPEKRYKWQTAEVQIQPDEYLINIKKYGTLEKTIEIANKDYSGYETCLRIQNIVSKDPDIYGEFPAINYCLNLNNINGYQGYLPSMGQLRIMSNNIDMINYIFKYLGLNKIKDFNDDLLWSSTEYSNGHSWRLNDGSTYDSKKVLFNFHVFPLFALKKN</sequence>